<name>A0A011NKC8_9PROT</name>
<reference evidence="1" key="1">
    <citation type="submission" date="2014-02" db="EMBL/GenBank/DDBJ databases">
        <title>Expanding our view of genomic diversity in Candidatus Accumulibacter clades.</title>
        <authorList>
            <person name="Skennerton C.T."/>
            <person name="Barr J.J."/>
            <person name="Slater F.R."/>
            <person name="Bond P.L."/>
            <person name="Tyson G.W."/>
        </authorList>
    </citation>
    <scope>NUCLEOTIDE SEQUENCE [LARGE SCALE GENOMIC DNA]</scope>
</reference>
<comment type="caution">
    <text evidence="1">The sequence shown here is derived from an EMBL/GenBank/DDBJ whole genome shotgun (WGS) entry which is preliminary data.</text>
</comment>
<dbReference type="Proteomes" id="UP000020218">
    <property type="component" value="Unassembled WGS sequence"/>
</dbReference>
<accession>A0A011NKC8</accession>
<dbReference type="STRING" id="1454001.AW08_03485"/>
<dbReference type="EMBL" id="JFAX01000029">
    <property type="protein sequence ID" value="EXI65032.1"/>
    <property type="molecule type" value="Genomic_DNA"/>
</dbReference>
<evidence type="ECO:0000313" key="1">
    <source>
        <dbReference type="EMBL" id="EXI65032.1"/>
    </source>
</evidence>
<dbReference type="PATRIC" id="fig|1454001.3.peg.3521"/>
<evidence type="ECO:0000313" key="2">
    <source>
        <dbReference type="Proteomes" id="UP000020218"/>
    </source>
</evidence>
<keyword evidence="2" id="KW-1185">Reference proteome</keyword>
<protein>
    <submittedName>
        <fullName evidence="1">Uncharacterized protein</fullName>
    </submittedName>
</protein>
<organism evidence="1 2">
    <name type="scientific">Candidatus Accumulibacter adjunctus</name>
    <dbReference type="NCBI Taxonomy" id="1454001"/>
    <lineage>
        <taxon>Bacteria</taxon>
        <taxon>Pseudomonadati</taxon>
        <taxon>Pseudomonadota</taxon>
        <taxon>Betaproteobacteria</taxon>
        <taxon>Candidatus Accumulibacter</taxon>
    </lineage>
</organism>
<gene>
    <name evidence="1" type="ORF">AW08_03485</name>
</gene>
<proteinExistence type="predicted"/>
<dbReference type="AlphaFoldDB" id="A0A011NKC8"/>
<sequence>MLKEFALEPEAVATWASFKDLIEKFGVSKGRVIAAFPRKWRQAVLRAAQEQARDVERARIEEKLRRLEGLVLLNRERPSGDGALPWLDRVLMEHGRLPFDGIIVRERQNAHPKVLTTDEVDDDPPLFQATGQKHIRRTADEIVDCVALLVSCAHTIKLVDPHFKPNELRWKRPLMHLLKLLRESGRKGVSIEVHRANSALPGNIRSYFERAIPQMLPRGVCLSVHLHPEQALHNRFILTERGGASYQTGLDDNKEGRSTDEDLVTLLEPATFEREWRAYPSSDHPFLSYPPSN</sequence>